<keyword evidence="12" id="KW-1185">Reference proteome</keyword>
<feature type="domain" description="Major facilitator superfamily (MFS) profile" evidence="8">
    <location>
        <begin position="1"/>
        <end position="412"/>
    </location>
</feature>
<evidence type="ECO:0000256" key="3">
    <source>
        <dbReference type="ARBA" id="ARBA00022475"/>
    </source>
</evidence>
<evidence type="ECO:0000256" key="5">
    <source>
        <dbReference type="ARBA" id="ARBA00022989"/>
    </source>
</evidence>
<accession>A0A410WWQ5</accession>
<feature type="transmembrane region" description="Helical" evidence="7">
    <location>
        <begin position="98"/>
        <end position="116"/>
    </location>
</feature>
<feature type="transmembrane region" description="Helical" evidence="7">
    <location>
        <begin position="300"/>
        <end position="317"/>
    </location>
</feature>
<dbReference type="InterPro" id="IPR005829">
    <property type="entry name" value="Sugar_transporter_CS"/>
</dbReference>
<evidence type="ECO:0000313" key="12">
    <source>
        <dbReference type="Proteomes" id="UP001527202"/>
    </source>
</evidence>
<keyword evidence="4 7" id="KW-0812">Transmembrane</keyword>
<reference evidence="9 12" key="2">
    <citation type="submission" date="2022-05" db="EMBL/GenBank/DDBJ databases">
        <title>Genome Sequencing of Bee-Associated Microbes.</title>
        <authorList>
            <person name="Dunlap C."/>
        </authorList>
    </citation>
    <scope>NUCLEOTIDE SEQUENCE [LARGE SCALE GENOMIC DNA]</scope>
    <source>
        <strain evidence="9 12">NRRL B-23120</strain>
    </source>
</reference>
<dbReference type="Proteomes" id="UP001527202">
    <property type="component" value="Unassembled WGS sequence"/>
</dbReference>
<feature type="transmembrane region" description="Helical" evidence="7">
    <location>
        <begin position="224"/>
        <end position="247"/>
    </location>
</feature>
<evidence type="ECO:0000259" key="8">
    <source>
        <dbReference type="PROSITE" id="PS50850"/>
    </source>
</evidence>
<dbReference type="GeneID" id="95375852"/>
<dbReference type="EMBL" id="JAMDMJ010000023">
    <property type="protein sequence ID" value="MCY9597674.1"/>
    <property type="molecule type" value="Genomic_DNA"/>
</dbReference>
<keyword evidence="5 7" id="KW-1133">Transmembrane helix</keyword>
<dbReference type="EMBL" id="CP026520">
    <property type="protein sequence ID" value="QAV18661.1"/>
    <property type="molecule type" value="Genomic_DNA"/>
</dbReference>
<feature type="transmembrane region" description="Helical" evidence="7">
    <location>
        <begin position="12"/>
        <end position="36"/>
    </location>
</feature>
<gene>
    <name evidence="9" type="ORF">M5X16_18075</name>
    <name evidence="10" type="ORF">PC41400_13620</name>
</gene>
<dbReference type="KEGG" id="pchi:PC41400_13620"/>
<evidence type="ECO:0000256" key="7">
    <source>
        <dbReference type="SAM" id="Phobius"/>
    </source>
</evidence>
<dbReference type="GO" id="GO:0005886">
    <property type="term" value="C:plasma membrane"/>
    <property type="evidence" value="ECO:0007669"/>
    <property type="project" value="UniProtKB-SubCell"/>
</dbReference>
<comment type="subcellular location">
    <subcellularLocation>
        <location evidence="1">Cell membrane</location>
        <topology evidence="1">Multi-pass membrane protein</topology>
    </subcellularLocation>
</comment>
<feature type="transmembrane region" description="Helical" evidence="7">
    <location>
        <begin position="386"/>
        <end position="408"/>
    </location>
</feature>
<dbReference type="Proteomes" id="UP000288943">
    <property type="component" value="Chromosome"/>
</dbReference>
<feature type="transmembrane region" description="Helical" evidence="7">
    <location>
        <begin position="167"/>
        <end position="186"/>
    </location>
</feature>
<dbReference type="OrthoDB" id="9793283at2"/>
<keyword evidence="3" id="KW-1003">Cell membrane</keyword>
<evidence type="ECO:0000256" key="2">
    <source>
        <dbReference type="ARBA" id="ARBA00022448"/>
    </source>
</evidence>
<evidence type="ECO:0000256" key="6">
    <source>
        <dbReference type="ARBA" id="ARBA00023136"/>
    </source>
</evidence>
<evidence type="ECO:0000256" key="4">
    <source>
        <dbReference type="ARBA" id="ARBA00022692"/>
    </source>
</evidence>
<feature type="transmembrane region" description="Helical" evidence="7">
    <location>
        <begin position="267"/>
        <end position="293"/>
    </location>
</feature>
<evidence type="ECO:0000313" key="11">
    <source>
        <dbReference type="Proteomes" id="UP000288943"/>
    </source>
</evidence>
<dbReference type="AlphaFoldDB" id="A0A410WWQ5"/>
<dbReference type="GO" id="GO:0022857">
    <property type="term" value="F:transmembrane transporter activity"/>
    <property type="evidence" value="ECO:0007669"/>
    <property type="project" value="InterPro"/>
</dbReference>
<organism evidence="10 11">
    <name type="scientific">Paenibacillus chitinolyticus</name>
    <dbReference type="NCBI Taxonomy" id="79263"/>
    <lineage>
        <taxon>Bacteria</taxon>
        <taxon>Bacillati</taxon>
        <taxon>Bacillota</taxon>
        <taxon>Bacilli</taxon>
        <taxon>Bacillales</taxon>
        <taxon>Paenibacillaceae</taxon>
        <taxon>Paenibacillus</taxon>
    </lineage>
</organism>
<name>A0A410WWQ5_9BACL</name>
<dbReference type="PROSITE" id="PS50850">
    <property type="entry name" value="MFS"/>
    <property type="match status" value="1"/>
</dbReference>
<proteinExistence type="predicted"/>
<dbReference type="PANTHER" id="PTHR23517:SF3">
    <property type="entry name" value="INTEGRAL MEMBRANE TRANSPORT PROTEIN"/>
    <property type="match status" value="1"/>
</dbReference>
<dbReference type="SUPFAM" id="SSF103473">
    <property type="entry name" value="MFS general substrate transporter"/>
    <property type="match status" value="1"/>
</dbReference>
<dbReference type="InterPro" id="IPR036259">
    <property type="entry name" value="MFS_trans_sf"/>
</dbReference>
<dbReference type="InterPro" id="IPR011701">
    <property type="entry name" value="MFS"/>
</dbReference>
<evidence type="ECO:0000313" key="9">
    <source>
        <dbReference type="EMBL" id="MCY9597674.1"/>
    </source>
</evidence>
<dbReference type="RefSeq" id="WP_042227954.1">
    <property type="nucleotide sequence ID" value="NZ_CP026520.1"/>
</dbReference>
<keyword evidence="6 7" id="KW-0472">Membrane</keyword>
<feature type="transmembrane region" description="Helical" evidence="7">
    <location>
        <begin position="323"/>
        <end position="340"/>
    </location>
</feature>
<evidence type="ECO:0000256" key="1">
    <source>
        <dbReference type="ARBA" id="ARBA00004651"/>
    </source>
</evidence>
<keyword evidence="2" id="KW-0813">Transport</keyword>
<protein>
    <submittedName>
        <fullName evidence="10">MFS transporter</fullName>
    </submittedName>
</protein>
<feature type="transmembrane region" description="Helical" evidence="7">
    <location>
        <begin position="74"/>
        <end position="92"/>
    </location>
</feature>
<dbReference type="PANTHER" id="PTHR23517">
    <property type="entry name" value="RESISTANCE PROTEIN MDTM, PUTATIVE-RELATED-RELATED"/>
    <property type="match status" value="1"/>
</dbReference>
<feature type="transmembrane region" description="Helical" evidence="7">
    <location>
        <begin position="142"/>
        <end position="161"/>
    </location>
</feature>
<dbReference type="InterPro" id="IPR050171">
    <property type="entry name" value="MFS_Transporters"/>
</dbReference>
<dbReference type="Gene3D" id="1.20.1250.20">
    <property type="entry name" value="MFS general substrate transporter like domains"/>
    <property type="match status" value="1"/>
</dbReference>
<dbReference type="PROSITE" id="PS00216">
    <property type="entry name" value="SUGAR_TRANSPORT_1"/>
    <property type="match status" value="1"/>
</dbReference>
<evidence type="ECO:0000313" key="10">
    <source>
        <dbReference type="EMBL" id="QAV18661.1"/>
    </source>
</evidence>
<feature type="transmembrane region" description="Helical" evidence="7">
    <location>
        <begin position="42"/>
        <end position="62"/>
    </location>
</feature>
<dbReference type="InterPro" id="IPR020846">
    <property type="entry name" value="MFS_dom"/>
</dbReference>
<sequence length="427" mass="46248">MRFRDFHPNVKIRITMHFVTGILSGMVLPFMAVYFAKTLGTTTAGLAVMGNIIAGVAATFIGGYYADRIGRKKLMLISELVCTAAYAVMAVANSPWYVSPYLTLAMSLVIGAAWGLSKPAADAMLIDVTEPGARKFMYRITYWLNNLSISIAGIIGAFLFSSYLFELLLGASVVTFISYLVTLIWLSETLEPAAGHVEQGGVPKTGGPFHILKSYGEVFRDRTFMIYVLASLLMVSVEFNLTEYIGIRLERDIHGAVLLPGMTGLNGLELLGILRTENTFAIVVLSLFTGYLLKKYGGTRTMFVGLFLNIAGYSYLAMGNHPWALLVLMLIATIGELIYVPIKQAFLVNIVPDHARSSYMAVNGMLYSGAHFICAINVVIGGFLPAWGMALVLFATGLTGMLLLGSILPKLVPTPNTTAKSNVASAL</sequence>
<feature type="transmembrane region" description="Helical" evidence="7">
    <location>
        <begin position="361"/>
        <end position="380"/>
    </location>
</feature>
<reference evidence="10 11" key="1">
    <citation type="submission" date="2018-01" db="EMBL/GenBank/DDBJ databases">
        <title>The whole genome sequencing and assembly of Paenibacillus chitinolyticus KCCM 41400 strain.</title>
        <authorList>
            <person name="Kim J.-Y."/>
            <person name="Park M.-K."/>
            <person name="Lee Y.-J."/>
            <person name="Yi H."/>
            <person name="Bahn Y.-S."/>
            <person name="Kim J.F."/>
            <person name="Lee D.-W."/>
        </authorList>
    </citation>
    <scope>NUCLEOTIDE SEQUENCE [LARGE SCALE GENOMIC DNA]</scope>
    <source>
        <strain evidence="10 11">KCCM 41400</strain>
    </source>
</reference>
<dbReference type="Pfam" id="PF07690">
    <property type="entry name" value="MFS_1"/>
    <property type="match status" value="2"/>
</dbReference>